<dbReference type="EMBL" id="BAEH01000105">
    <property type="protein sequence ID" value="GAB20060.1"/>
    <property type="molecule type" value="Genomic_DNA"/>
</dbReference>
<sequence length="165" mass="18779">MDVTFTKLDRRYEVTIERSVSPALAPRVGPGFHKCVPHDAAHLFVELEAGLRGAVFGRLATGSDDGLFWPRETRDRKRPRRQAVTAQDRADMALSEKLAGVTVPLWEVERGLAEKDPTWPGTARDNDIDPRLLTSIYARYDEFSRRWHEARIGESVTVVWPSPRR</sequence>
<accession>H0R4Q9</accession>
<dbReference type="Proteomes" id="UP000035034">
    <property type="component" value="Unassembled WGS sequence"/>
</dbReference>
<evidence type="ECO:0000313" key="2">
    <source>
        <dbReference type="Proteomes" id="UP000035034"/>
    </source>
</evidence>
<reference evidence="1 2" key="1">
    <citation type="submission" date="2011-12" db="EMBL/GenBank/DDBJ databases">
        <title>Whole genome shotgun sequence of Gordonia effusa NBRC 100432.</title>
        <authorList>
            <person name="Yoshida I."/>
            <person name="Takarada H."/>
            <person name="Hosoyama A."/>
            <person name="Tsuchikane K."/>
            <person name="Katsumata H."/>
            <person name="Yamazaki S."/>
            <person name="Fujita N."/>
        </authorList>
    </citation>
    <scope>NUCLEOTIDE SEQUENCE [LARGE SCALE GENOMIC DNA]</scope>
    <source>
        <strain evidence="1 2">NBRC 100432</strain>
    </source>
</reference>
<proteinExistence type="predicted"/>
<dbReference type="eggNOG" id="ENOG5033245">
    <property type="taxonomic scope" value="Bacteria"/>
</dbReference>
<organism evidence="1 2">
    <name type="scientific">Gordonia effusa NBRC 100432</name>
    <dbReference type="NCBI Taxonomy" id="1077974"/>
    <lineage>
        <taxon>Bacteria</taxon>
        <taxon>Bacillati</taxon>
        <taxon>Actinomycetota</taxon>
        <taxon>Actinomycetes</taxon>
        <taxon>Mycobacteriales</taxon>
        <taxon>Gordoniaceae</taxon>
        <taxon>Gordonia</taxon>
    </lineage>
</organism>
<dbReference type="OrthoDB" id="4170613at2"/>
<evidence type="ECO:0000313" key="1">
    <source>
        <dbReference type="EMBL" id="GAB20060.1"/>
    </source>
</evidence>
<dbReference type="AlphaFoldDB" id="H0R4Q9"/>
<name>H0R4Q9_9ACTN</name>
<protein>
    <submittedName>
        <fullName evidence="1">Uncharacterized protein</fullName>
    </submittedName>
</protein>
<keyword evidence="2" id="KW-1185">Reference proteome</keyword>
<comment type="caution">
    <text evidence="1">The sequence shown here is derived from an EMBL/GenBank/DDBJ whole genome shotgun (WGS) entry which is preliminary data.</text>
</comment>
<gene>
    <name evidence="1" type="ORF">GOEFS_105_00710</name>
</gene>
<dbReference type="RefSeq" id="WP_007319395.1">
    <property type="nucleotide sequence ID" value="NZ_BAEH01000105.1"/>
</dbReference>
<dbReference type="STRING" id="1077974.GOEFS_105_00710"/>